<sequence length="75" mass="8795">HNSVTSGSHSNVEDVVRLKKNVKEGYVYMQKNPNIDFASFSRLYPDVSVRSFYRWKKELKDAMDFLNTNPTMAYE</sequence>
<name>A0A0B7C434_9EUPU</name>
<feature type="non-terminal residue" evidence="1">
    <location>
        <position position="75"/>
    </location>
</feature>
<dbReference type="EMBL" id="HACG01053373">
    <property type="protein sequence ID" value="CEL00244.1"/>
    <property type="molecule type" value="Transcribed_RNA"/>
</dbReference>
<dbReference type="AlphaFoldDB" id="A0A0B7C434"/>
<evidence type="ECO:0000313" key="1">
    <source>
        <dbReference type="EMBL" id="CEL00244.1"/>
    </source>
</evidence>
<accession>A0A0B7C434</accession>
<protein>
    <recommendedName>
        <fullName evidence="2">Transposase</fullName>
    </recommendedName>
</protein>
<gene>
    <name evidence="1" type="primary">ORF223226</name>
</gene>
<evidence type="ECO:0008006" key="2">
    <source>
        <dbReference type="Google" id="ProtNLM"/>
    </source>
</evidence>
<organism evidence="1">
    <name type="scientific">Arion vulgaris</name>
    <dbReference type="NCBI Taxonomy" id="1028688"/>
    <lineage>
        <taxon>Eukaryota</taxon>
        <taxon>Metazoa</taxon>
        <taxon>Spiralia</taxon>
        <taxon>Lophotrochozoa</taxon>
        <taxon>Mollusca</taxon>
        <taxon>Gastropoda</taxon>
        <taxon>Heterobranchia</taxon>
        <taxon>Euthyneura</taxon>
        <taxon>Panpulmonata</taxon>
        <taxon>Eupulmonata</taxon>
        <taxon>Stylommatophora</taxon>
        <taxon>Helicina</taxon>
        <taxon>Arionoidea</taxon>
        <taxon>Arionidae</taxon>
        <taxon>Arion</taxon>
    </lineage>
</organism>
<reference evidence="1" key="1">
    <citation type="submission" date="2014-12" db="EMBL/GenBank/DDBJ databases">
        <title>Insight into the proteome of Arion vulgaris.</title>
        <authorList>
            <person name="Aradska J."/>
            <person name="Bulat T."/>
            <person name="Smidak R."/>
            <person name="Sarate P."/>
            <person name="Gangsoo J."/>
            <person name="Sialana F."/>
            <person name="Bilban M."/>
            <person name="Lubec G."/>
        </authorList>
    </citation>
    <scope>NUCLEOTIDE SEQUENCE</scope>
    <source>
        <tissue evidence="1">Skin</tissue>
    </source>
</reference>
<proteinExistence type="predicted"/>
<feature type="non-terminal residue" evidence="1">
    <location>
        <position position="1"/>
    </location>
</feature>